<dbReference type="Proteomes" id="UP000009096">
    <property type="component" value="Chromosome 7"/>
</dbReference>
<accession>W7M334</accession>
<keyword evidence="2" id="KW-1185">Reference proteome</keyword>
<dbReference type="RefSeq" id="XP_018752154.1">
    <property type="nucleotide sequence ID" value="XM_018905126.1"/>
</dbReference>
<dbReference type="KEGG" id="fvr:FVEG_15897"/>
<proteinExistence type="predicted"/>
<protein>
    <submittedName>
        <fullName evidence="1">Uncharacterized protein</fullName>
    </submittedName>
</protein>
<dbReference type="EMBL" id="CM000584">
    <property type="protein sequence ID" value="EWG45963.1"/>
    <property type="molecule type" value="Genomic_DNA"/>
</dbReference>
<organism evidence="1 2">
    <name type="scientific">Gibberella moniliformis (strain M3125 / FGSC 7600)</name>
    <name type="common">Maize ear and stalk rot fungus</name>
    <name type="synonym">Fusarium verticillioides</name>
    <dbReference type="NCBI Taxonomy" id="334819"/>
    <lineage>
        <taxon>Eukaryota</taxon>
        <taxon>Fungi</taxon>
        <taxon>Dikarya</taxon>
        <taxon>Ascomycota</taxon>
        <taxon>Pezizomycotina</taxon>
        <taxon>Sordariomycetes</taxon>
        <taxon>Hypocreomycetidae</taxon>
        <taxon>Hypocreales</taxon>
        <taxon>Nectriaceae</taxon>
        <taxon>Fusarium</taxon>
        <taxon>Fusarium fujikuroi species complex</taxon>
    </lineage>
</organism>
<sequence length="50" mass="5397">MGADAIKSGNKAYFLSLGNVDIAWIFSKQVIPSLFEPTLTSPYLHSPSPS</sequence>
<dbReference type="AlphaFoldDB" id="W7M334"/>
<reference evidence="1 2" key="1">
    <citation type="journal article" date="2010" name="Nature">
        <title>Comparative genomics reveals mobile pathogenicity chromosomes in Fusarium.</title>
        <authorList>
            <person name="Ma L.J."/>
            <person name="van der Does H.C."/>
            <person name="Borkovich K.A."/>
            <person name="Coleman J.J."/>
            <person name="Daboussi M.J."/>
            <person name="Di Pietro A."/>
            <person name="Dufresne M."/>
            <person name="Freitag M."/>
            <person name="Grabherr M."/>
            <person name="Henrissat B."/>
            <person name="Houterman P.M."/>
            <person name="Kang S."/>
            <person name="Shim W.B."/>
            <person name="Woloshuk C."/>
            <person name="Xie X."/>
            <person name="Xu J.R."/>
            <person name="Antoniw J."/>
            <person name="Baker S.E."/>
            <person name="Bluhm B.H."/>
            <person name="Breakspear A."/>
            <person name="Brown D.W."/>
            <person name="Butchko R.A."/>
            <person name="Chapman S."/>
            <person name="Coulson R."/>
            <person name="Coutinho P.M."/>
            <person name="Danchin E.G."/>
            <person name="Diener A."/>
            <person name="Gale L.R."/>
            <person name="Gardiner D.M."/>
            <person name="Goff S."/>
            <person name="Hammond-Kosack K.E."/>
            <person name="Hilburn K."/>
            <person name="Hua-Van A."/>
            <person name="Jonkers W."/>
            <person name="Kazan K."/>
            <person name="Kodira C.D."/>
            <person name="Koehrsen M."/>
            <person name="Kumar L."/>
            <person name="Lee Y.H."/>
            <person name="Li L."/>
            <person name="Manners J.M."/>
            <person name="Miranda-Saavedra D."/>
            <person name="Mukherjee M."/>
            <person name="Park G."/>
            <person name="Park J."/>
            <person name="Park S.Y."/>
            <person name="Proctor R.H."/>
            <person name="Regev A."/>
            <person name="Ruiz-Roldan M.C."/>
            <person name="Sain D."/>
            <person name="Sakthikumar S."/>
            <person name="Sykes S."/>
            <person name="Schwartz D.C."/>
            <person name="Turgeon B.G."/>
            <person name="Wapinski I."/>
            <person name="Yoder O."/>
            <person name="Young S."/>
            <person name="Zeng Q."/>
            <person name="Zhou S."/>
            <person name="Galagan J."/>
            <person name="Cuomo C.A."/>
            <person name="Kistler H.C."/>
            <person name="Rep M."/>
        </authorList>
    </citation>
    <scope>NUCLEOTIDE SEQUENCE [LARGE SCALE GENOMIC DNA]</scope>
    <source>
        <strain evidence="2">M3125 / FGSC 7600</strain>
    </source>
</reference>
<dbReference type="GeneID" id="30072773"/>
<dbReference type="VEuPathDB" id="FungiDB:FVEG_15897"/>
<gene>
    <name evidence="1" type="ORF">FVEG_15897</name>
</gene>
<evidence type="ECO:0000313" key="2">
    <source>
        <dbReference type="Proteomes" id="UP000009096"/>
    </source>
</evidence>
<dbReference type="EMBL" id="DS022249">
    <property type="protein sequence ID" value="EWG45963.1"/>
    <property type="molecule type" value="Genomic_DNA"/>
</dbReference>
<name>W7M334_GIBM7</name>
<evidence type="ECO:0000313" key="1">
    <source>
        <dbReference type="EMBL" id="EWG45963.1"/>
    </source>
</evidence>